<evidence type="ECO:0000313" key="2">
    <source>
        <dbReference type="Proteomes" id="UP000316495"/>
    </source>
</evidence>
<evidence type="ECO:0000313" key="1">
    <source>
        <dbReference type="EMBL" id="TSC93785.1"/>
    </source>
</evidence>
<protein>
    <submittedName>
        <fullName evidence="1">Uncharacterized protein</fullName>
    </submittedName>
</protein>
<dbReference type="AlphaFoldDB" id="A0A554LLP9"/>
<dbReference type="EMBL" id="VMGN01000028">
    <property type="protein sequence ID" value="TSC93785.1"/>
    <property type="molecule type" value="Genomic_DNA"/>
</dbReference>
<comment type="caution">
    <text evidence="1">The sequence shown here is derived from an EMBL/GenBank/DDBJ whole genome shotgun (WGS) entry which is preliminary data.</text>
</comment>
<sequence>MALLIVLVMNPTKGAKNMPAIVLQTDGLQDYIRGQLEIRGDTEIYRGEIEEIRKYGEGEFADLVVQFKWLAKGQGFPTPPVRWVIESDLLYRIPLSTARVDDVGDGRITILSLEGGMLYRLFLPGDVILDPKKVEGLVLPE</sequence>
<proteinExistence type="predicted"/>
<reference evidence="1 2" key="1">
    <citation type="submission" date="2017-07" db="EMBL/GenBank/DDBJ databases">
        <title>Mechanisms for carbon and nitrogen cycling indicate functional differentiation within the Candidate Phyla Radiation.</title>
        <authorList>
            <person name="Danczak R.E."/>
            <person name="Johnston M.D."/>
            <person name="Kenah C."/>
            <person name="Slattery M."/>
            <person name="Wrighton K.C."/>
            <person name="Wilkins M.J."/>
        </authorList>
    </citation>
    <scope>NUCLEOTIDE SEQUENCE [LARGE SCALE GENOMIC DNA]</scope>
    <source>
        <strain evidence="1">Athens1014_28</strain>
    </source>
</reference>
<gene>
    <name evidence="1" type="ORF">Athens101428_527</name>
</gene>
<name>A0A554LLP9_9BACT</name>
<accession>A0A554LLP9</accession>
<dbReference type="Proteomes" id="UP000316495">
    <property type="component" value="Unassembled WGS sequence"/>
</dbReference>
<organism evidence="1 2">
    <name type="scientific">Candidatus Berkelbacteria bacterium Athens1014_28</name>
    <dbReference type="NCBI Taxonomy" id="2017145"/>
    <lineage>
        <taxon>Bacteria</taxon>
        <taxon>Candidatus Berkelbacteria</taxon>
    </lineage>
</organism>